<dbReference type="EMBL" id="UYJE01006780">
    <property type="protein sequence ID" value="VDI48847.1"/>
    <property type="molecule type" value="Genomic_DNA"/>
</dbReference>
<feature type="signal peptide" evidence="1">
    <location>
        <begin position="1"/>
        <end position="16"/>
    </location>
</feature>
<accession>A0A8B6FGK0</accession>
<proteinExistence type="predicted"/>
<evidence type="ECO:0000313" key="3">
    <source>
        <dbReference type="Proteomes" id="UP000596742"/>
    </source>
</evidence>
<evidence type="ECO:0000313" key="2">
    <source>
        <dbReference type="EMBL" id="VDI48847.1"/>
    </source>
</evidence>
<keyword evidence="1" id="KW-0732">Signal</keyword>
<sequence length="105" mass="11847">MKLAFALLMLLAVVFSMPQKRLLLDTLLATDELKKLVNDIFSSLGGNATEQACETECHTLIQHDHLLQFGCPLVCKKTRYLDVLFKKSELGIGTWRSPDVVDLRQ</sequence>
<dbReference type="AlphaFoldDB" id="A0A8B6FGK0"/>
<name>A0A8B6FGK0_MYTGA</name>
<dbReference type="Proteomes" id="UP000596742">
    <property type="component" value="Unassembled WGS sequence"/>
</dbReference>
<keyword evidence="3" id="KW-1185">Reference proteome</keyword>
<reference evidence="2" key="1">
    <citation type="submission" date="2018-11" db="EMBL/GenBank/DDBJ databases">
        <authorList>
            <person name="Alioto T."/>
            <person name="Alioto T."/>
        </authorList>
    </citation>
    <scope>NUCLEOTIDE SEQUENCE</scope>
</reference>
<organism evidence="2 3">
    <name type="scientific">Mytilus galloprovincialis</name>
    <name type="common">Mediterranean mussel</name>
    <dbReference type="NCBI Taxonomy" id="29158"/>
    <lineage>
        <taxon>Eukaryota</taxon>
        <taxon>Metazoa</taxon>
        <taxon>Spiralia</taxon>
        <taxon>Lophotrochozoa</taxon>
        <taxon>Mollusca</taxon>
        <taxon>Bivalvia</taxon>
        <taxon>Autobranchia</taxon>
        <taxon>Pteriomorphia</taxon>
        <taxon>Mytilida</taxon>
        <taxon>Mytiloidea</taxon>
        <taxon>Mytilidae</taxon>
        <taxon>Mytilinae</taxon>
        <taxon>Mytilus</taxon>
    </lineage>
</organism>
<comment type="caution">
    <text evidence="2">The sequence shown here is derived from an EMBL/GenBank/DDBJ whole genome shotgun (WGS) entry which is preliminary data.</text>
</comment>
<feature type="chain" id="PRO_5032567702" evidence="1">
    <location>
        <begin position="17"/>
        <end position="105"/>
    </location>
</feature>
<protein>
    <submittedName>
        <fullName evidence="2">Uncharacterized protein</fullName>
    </submittedName>
</protein>
<gene>
    <name evidence="2" type="ORF">MGAL_10B051142</name>
</gene>
<evidence type="ECO:0000256" key="1">
    <source>
        <dbReference type="SAM" id="SignalP"/>
    </source>
</evidence>